<sequence>MSSWLIGELVHILPRQALAAVSLTSNRTMNCTSHAEVVIVDPVGRFFAEVDCTCLGELQTRSKSWDCMAMLDFVFHVGRVSQTQHSKTTLSIQIVRTPVA</sequence>
<feature type="chain" id="PRO_5026120935" description="Secreted protein" evidence="1">
    <location>
        <begin position="20"/>
        <end position="100"/>
    </location>
</feature>
<protein>
    <recommendedName>
        <fullName evidence="4">Secreted protein</fullName>
    </recommendedName>
</protein>
<proteinExistence type="predicted"/>
<reference evidence="2 3" key="1">
    <citation type="submission" date="2019-07" db="EMBL/GenBank/DDBJ databases">
        <title>Genomics analysis of Aphanomyces spp. identifies a new class of oomycete effector associated with host adaptation.</title>
        <authorList>
            <person name="Gaulin E."/>
        </authorList>
    </citation>
    <scope>NUCLEOTIDE SEQUENCE [LARGE SCALE GENOMIC DNA]</scope>
    <source>
        <strain evidence="2 3">ATCC 201684</strain>
    </source>
</reference>
<dbReference type="Proteomes" id="UP000481153">
    <property type="component" value="Unassembled WGS sequence"/>
</dbReference>
<feature type="signal peptide" evidence="1">
    <location>
        <begin position="1"/>
        <end position="19"/>
    </location>
</feature>
<keyword evidence="3" id="KW-1185">Reference proteome</keyword>
<evidence type="ECO:0000313" key="2">
    <source>
        <dbReference type="EMBL" id="KAF0735641.1"/>
    </source>
</evidence>
<evidence type="ECO:0008006" key="4">
    <source>
        <dbReference type="Google" id="ProtNLM"/>
    </source>
</evidence>
<dbReference type="AlphaFoldDB" id="A0A6G0X6Q0"/>
<dbReference type="EMBL" id="VJMJ01000094">
    <property type="protein sequence ID" value="KAF0735641.1"/>
    <property type="molecule type" value="Genomic_DNA"/>
</dbReference>
<comment type="caution">
    <text evidence="2">The sequence shown here is derived from an EMBL/GenBank/DDBJ whole genome shotgun (WGS) entry which is preliminary data.</text>
</comment>
<name>A0A6G0X6Q0_9STRA</name>
<organism evidence="2 3">
    <name type="scientific">Aphanomyces euteiches</name>
    <dbReference type="NCBI Taxonomy" id="100861"/>
    <lineage>
        <taxon>Eukaryota</taxon>
        <taxon>Sar</taxon>
        <taxon>Stramenopiles</taxon>
        <taxon>Oomycota</taxon>
        <taxon>Saprolegniomycetes</taxon>
        <taxon>Saprolegniales</taxon>
        <taxon>Verrucalvaceae</taxon>
        <taxon>Aphanomyces</taxon>
    </lineage>
</organism>
<gene>
    <name evidence="2" type="ORF">Ae201684_007959</name>
</gene>
<keyword evidence="1" id="KW-0732">Signal</keyword>
<accession>A0A6G0X6Q0</accession>
<evidence type="ECO:0000256" key="1">
    <source>
        <dbReference type="SAM" id="SignalP"/>
    </source>
</evidence>
<evidence type="ECO:0000313" key="3">
    <source>
        <dbReference type="Proteomes" id="UP000481153"/>
    </source>
</evidence>